<dbReference type="InterPro" id="IPR014001">
    <property type="entry name" value="Helicase_ATP-bd"/>
</dbReference>
<feature type="compositionally biased region" description="Low complexity" evidence="10">
    <location>
        <begin position="310"/>
        <end position="325"/>
    </location>
</feature>
<dbReference type="GO" id="GO:0006289">
    <property type="term" value="P:nucleotide-excision repair"/>
    <property type="evidence" value="ECO:0007669"/>
    <property type="project" value="TreeGrafter"/>
</dbReference>
<feature type="compositionally biased region" description="Polar residues" evidence="10">
    <location>
        <begin position="334"/>
        <end position="348"/>
    </location>
</feature>
<dbReference type="STRING" id="105984.A0A427Y9K3"/>
<accession>A0A427Y9K3</accession>
<comment type="similarity">
    <text evidence="2">Belongs to the SNF2/RAD54 helicase family.</text>
</comment>
<dbReference type="Proteomes" id="UP000279236">
    <property type="component" value="Unassembled WGS sequence"/>
</dbReference>
<dbReference type="SUPFAM" id="SSF52540">
    <property type="entry name" value="P-loop containing nucleoside triphosphate hydrolases"/>
    <property type="match status" value="2"/>
</dbReference>
<dbReference type="InterPro" id="IPR038718">
    <property type="entry name" value="SNF2-like_sf"/>
</dbReference>
<dbReference type="InterPro" id="IPR050628">
    <property type="entry name" value="SNF2_RAD54_helicase_TF"/>
</dbReference>
<dbReference type="Pfam" id="PF00271">
    <property type="entry name" value="Helicase_C"/>
    <property type="match status" value="1"/>
</dbReference>
<evidence type="ECO:0000313" key="14">
    <source>
        <dbReference type="Proteomes" id="UP000279236"/>
    </source>
</evidence>
<keyword evidence="6" id="KW-0378">Hydrolase</keyword>
<name>A0A427Y9K3_9TREE</name>
<keyword evidence="9" id="KW-0472">Membrane</keyword>
<feature type="compositionally biased region" description="Low complexity" evidence="10">
    <location>
        <begin position="79"/>
        <end position="95"/>
    </location>
</feature>
<feature type="compositionally biased region" description="Low complexity" evidence="10">
    <location>
        <begin position="27"/>
        <end position="41"/>
    </location>
</feature>
<evidence type="ECO:0000256" key="10">
    <source>
        <dbReference type="SAM" id="MobiDB-lite"/>
    </source>
</evidence>
<dbReference type="PROSITE" id="PS51192">
    <property type="entry name" value="HELICASE_ATP_BIND_1"/>
    <property type="match status" value="1"/>
</dbReference>
<dbReference type="InterPro" id="IPR049730">
    <property type="entry name" value="SNF2/RAD54-like_C"/>
</dbReference>
<evidence type="ECO:0000313" key="13">
    <source>
        <dbReference type="EMBL" id="RSH87840.1"/>
    </source>
</evidence>
<dbReference type="GO" id="GO:0016787">
    <property type="term" value="F:hydrolase activity"/>
    <property type="evidence" value="ECO:0007669"/>
    <property type="project" value="UniProtKB-KW"/>
</dbReference>
<dbReference type="PANTHER" id="PTHR45626:SF12">
    <property type="entry name" value="DNA REPAIR PROTEIN RAD16"/>
    <property type="match status" value="1"/>
</dbReference>
<dbReference type="InterPro" id="IPR001650">
    <property type="entry name" value="Helicase_C-like"/>
</dbReference>
<dbReference type="InterPro" id="IPR019383">
    <property type="entry name" value="Golgin_A_7/ERF4"/>
</dbReference>
<dbReference type="RefSeq" id="XP_028480048.1">
    <property type="nucleotide sequence ID" value="XM_028616191.1"/>
</dbReference>
<dbReference type="Gene3D" id="3.30.40.10">
    <property type="entry name" value="Zinc/RING finger domain, C3HC4 (zinc finger)"/>
    <property type="match status" value="1"/>
</dbReference>
<evidence type="ECO:0000256" key="4">
    <source>
        <dbReference type="ARBA" id="ARBA00022741"/>
    </source>
</evidence>
<dbReference type="SMART" id="SM00490">
    <property type="entry name" value="HELICc"/>
    <property type="match status" value="1"/>
</dbReference>
<feature type="compositionally biased region" description="Acidic residues" evidence="10">
    <location>
        <begin position="423"/>
        <end position="433"/>
    </location>
</feature>
<keyword evidence="14" id="KW-1185">Reference proteome</keyword>
<reference evidence="13 14" key="1">
    <citation type="submission" date="2018-11" db="EMBL/GenBank/DDBJ databases">
        <title>Genome sequence of Apiotrichum porosum DSM 27194.</title>
        <authorList>
            <person name="Aliyu H."/>
            <person name="Gorte O."/>
            <person name="Ochsenreither K."/>
        </authorList>
    </citation>
    <scope>NUCLEOTIDE SEQUENCE [LARGE SCALE GENOMIC DNA]</scope>
    <source>
        <strain evidence="13 14">DSM 27194</strain>
    </source>
</reference>
<dbReference type="GO" id="GO:0008094">
    <property type="term" value="F:ATP-dependent activity, acting on DNA"/>
    <property type="evidence" value="ECO:0007669"/>
    <property type="project" value="TreeGrafter"/>
</dbReference>
<feature type="compositionally biased region" description="Low complexity" evidence="10">
    <location>
        <begin position="534"/>
        <end position="545"/>
    </location>
</feature>
<dbReference type="Gene3D" id="3.40.50.10810">
    <property type="entry name" value="Tandem AAA-ATPase domain"/>
    <property type="match status" value="1"/>
</dbReference>
<keyword evidence="5" id="KW-0863">Zinc-finger</keyword>
<evidence type="ECO:0000256" key="8">
    <source>
        <dbReference type="ARBA" id="ARBA00022840"/>
    </source>
</evidence>
<feature type="compositionally biased region" description="Polar residues" evidence="10">
    <location>
        <begin position="49"/>
        <end position="66"/>
    </location>
</feature>
<evidence type="ECO:0000256" key="3">
    <source>
        <dbReference type="ARBA" id="ARBA00022723"/>
    </source>
</evidence>
<dbReference type="InterPro" id="IPR027417">
    <property type="entry name" value="P-loop_NTPase"/>
</dbReference>
<dbReference type="SMART" id="SM00487">
    <property type="entry name" value="DEXDc"/>
    <property type="match status" value="1"/>
</dbReference>
<dbReference type="Pfam" id="PF00176">
    <property type="entry name" value="SNF2-rel_dom"/>
    <property type="match status" value="1"/>
</dbReference>
<dbReference type="EMBL" id="RSCE01000001">
    <property type="protein sequence ID" value="RSH87840.1"/>
    <property type="molecule type" value="Genomic_DNA"/>
</dbReference>
<dbReference type="GO" id="GO:0008270">
    <property type="term" value="F:zinc ion binding"/>
    <property type="evidence" value="ECO:0007669"/>
    <property type="project" value="UniProtKB-KW"/>
</dbReference>
<dbReference type="GO" id="GO:0016020">
    <property type="term" value="C:membrane"/>
    <property type="evidence" value="ECO:0007669"/>
    <property type="project" value="UniProtKB-SubCell"/>
</dbReference>
<dbReference type="InterPro" id="IPR018957">
    <property type="entry name" value="Znf_C3HC4_RING-type"/>
</dbReference>
<feature type="region of interest" description="Disordered" evidence="10">
    <location>
        <begin position="1"/>
        <end position="175"/>
    </location>
</feature>
<comment type="subcellular location">
    <subcellularLocation>
        <location evidence="1">Membrane</location>
    </subcellularLocation>
</comment>
<organism evidence="13 14">
    <name type="scientific">Apiotrichum porosum</name>
    <dbReference type="NCBI Taxonomy" id="105984"/>
    <lineage>
        <taxon>Eukaryota</taxon>
        <taxon>Fungi</taxon>
        <taxon>Dikarya</taxon>
        <taxon>Basidiomycota</taxon>
        <taxon>Agaricomycotina</taxon>
        <taxon>Tremellomycetes</taxon>
        <taxon>Trichosporonales</taxon>
        <taxon>Trichosporonaceae</taxon>
        <taxon>Apiotrichum</taxon>
    </lineage>
</organism>
<dbReference type="GO" id="GO:0005524">
    <property type="term" value="F:ATP binding"/>
    <property type="evidence" value="ECO:0007669"/>
    <property type="project" value="UniProtKB-KW"/>
</dbReference>
<feature type="domain" description="Helicase ATP-binding" evidence="11">
    <location>
        <begin position="782"/>
        <end position="954"/>
    </location>
</feature>
<dbReference type="InterPro" id="IPR013083">
    <property type="entry name" value="Znf_RING/FYVE/PHD"/>
</dbReference>
<proteinExistence type="inferred from homology"/>
<dbReference type="CDD" id="cd18793">
    <property type="entry name" value="SF2_C_SNF"/>
    <property type="match status" value="1"/>
</dbReference>
<dbReference type="GeneID" id="39584901"/>
<dbReference type="OrthoDB" id="448448at2759"/>
<sequence>MAAVTHRFSSSPQKRAPHVQHLQTANSPSSPGLVSPPSSHPFLRPAIQATPSPVSSLHGSRNSKTSYYYPLGTPHHGDSSSARAASVASTATSVPSRKRPPSAPPAPSYSVRRGIHVKLPADLQMTTKEEIRRSKPIPPRKLSRWEEKVQGDLAGWRGGKGTPRSSVPQPGVTDTYFGQPRTGIIGRDLPKEIVRVQRVWHLKDVAQFSPQLPLELEGRVGATAFNFFIEAVNLHLREAYSTKGAVVDNVVAVLTWWTSLLWRKSHFETELRRAEEVIKQANEATFNPAGLNVLSPRTVALQYNNPFPTPSSRDTSNPNSTSTSPDIKDHIPVTPNSMTTDDAPTPSTRSKRKVMDSSLSPEPVPRKRQVLEVSLPAPRRSKLGTEKTNSADNLTLASSSSSKPKPTTQTELIDLTDDKPSVDEYDSDATEVDVYERPRPTRSAAAAKPNYVLELSDSDETEDDMPRRNSRGRANGKAPSAKANGKGKGKKKAVVVDDSSDEFELDDEEDDFAMNSDDEEDQVRAAVERSKADVSTPSPASSSSSRRGKGKKVTAHTLGGKTHKSNTPHRAALARAAELRARGTRDPTLESPDGSGFASPLTSGSSTPFADRIGGSEDDYSLSPSDFSDLSDAEESDGSDSDSDTPPLSSKQKGKAKAKGKKKAAAKGQRLDGGEADEMPEAWRGVSKQQRKALKEEAHRLKEEKSFIKRKENELKKQLDRKLTQGEKNQIRLQLHHPELVDAWGDLEANVERVKPVPMEAHPSLKLTLLPFQKESLFWMKKQEEGPWKGGMLADEMGMGKTIQTIALLLSEPRHKPSLVVAPVVALMQWKNEIETHAEGFSVCLWHGSGRMKAEQLKKFDVVLVSYGTLEASFRRQQNGFKKGNLIVTEKSPMHAFEWYRVVLDEAHNIKERSTNAAKAAFALKAKYRWCLSGTPLQNRVGELYSLVRFLGADPFSYYFCKKCDCKSLHWQFKDKRSCDDCGHSPMNHVSLWNSEILTPIARYGIEAGGPGKTAFKKLKILLDRMMLRRTKLERADDLGLPPRTIVVRRDYFSPPEKELYLSLFTTARRQFDTYVTQGTILNNYSNVFSLITRMRQMACHPDLVLRSKTSSLGLQVSEGTVCRICNDTAEDAIVSACKHVFDRECVRQYLEVTQNRGHPEAVEIDDSPKKARQGILSRLDLNNWRSSSKLEALVEELEKLRRKDRTTKSLVFSQFVSFLDLIAFRLQRAGFNQRNATIQHFMNNPTVTVFLISLKAGGVALNLTEASTVFMMDSWWNPSVEYQAMDRIHRLGQKRPVRVVKLVVEDSIEDQIVQLQAKKLAMTDAALSRDPDAALGKLTVEDLGFLFKL</sequence>
<feature type="compositionally biased region" description="Acidic residues" evidence="10">
    <location>
        <begin position="498"/>
        <end position="521"/>
    </location>
</feature>
<feature type="region of interest" description="Disordered" evidence="10">
    <location>
        <begin position="302"/>
        <end position="693"/>
    </location>
</feature>
<dbReference type="InterPro" id="IPR000330">
    <property type="entry name" value="SNF2_N"/>
</dbReference>
<evidence type="ECO:0000256" key="9">
    <source>
        <dbReference type="ARBA" id="ARBA00023136"/>
    </source>
</evidence>
<feature type="compositionally biased region" description="Acidic residues" evidence="10">
    <location>
        <begin position="629"/>
        <end position="643"/>
    </location>
</feature>
<dbReference type="CDD" id="cd18008">
    <property type="entry name" value="DEXDc_SHPRH-like"/>
    <property type="match status" value="1"/>
</dbReference>
<feature type="compositionally biased region" description="Basic and acidic residues" evidence="10">
    <location>
        <begin position="522"/>
        <end position="532"/>
    </location>
</feature>
<keyword evidence="7" id="KW-0862">Zinc</keyword>
<evidence type="ECO:0000256" key="7">
    <source>
        <dbReference type="ARBA" id="ARBA00022833"/>
    </source>
</evidence>
<comment type="caution">
    <text evidence="13">The sequence shown here is derived from an EMBL/GenBank/DDBJ whole genome shotgun (WGS) entry which is preliminary data.</text>
</comment>
<keyword evidence="8" id="KW-0067">ATP-binding</keyword>
<evidence type="ECO:0000256" key="1">
    <source>
        <dbReference type="ARBA" id="ARBA00004370"/>
    </source>
</evidence>
<keyword evidence="4" id="KW-0547">Nucleotide-binding</keyword>
<dbReference type="Gene3D" id="3.40.50.300">
    <property type="entry name" value="P-loop containing nucleotide triphosphate hydrolases"/>
    <property type="match status" value="1"/>
</dbReference>
<gene>
    <name evidence="13" type="ORF">EHS24_000358</name>
</gene>
<dbReference type="GO" id="GO:0005634">
    <property type="term" value="C:nucleus"/>
    <property type="evidence" value="ECO:0007669"/>
    <property type="project" value="TreeGrafter"/>
</dbReference>
<dbReference type="SUPFAM" id="SSF57850">
    <property type="entry name" value="RING/U-box"/>
    <property type="match status" value="1"/>
</dbReference>
<evidence type="ECO:0000256" key="5">
    <source>
        <dbReference type="ARBA" id="ARBA00022771"/>
    </source>
</evidence>
<feature type="compositionally biased region" description="Low complexity" evidence="10">
    <location>
        <begin position="475"/>
        <end position="484"/>
    </location>
</feature>
<evidence type="ECO:0000259" key="11">
    <source>
        <dbReference type="PROSITE" id="PS51192"/>
    </source>
</evidence>
<keyword evidence="3" id="KW-0479">Metal-binding</keyword>
<protein>
    <submittedName>
        <fullName evidence="13">Uncharacterized protein</fullName>
    </submittedName>
</protein>
<feature type="compositionally biased region" description="Basic and acidic residues" evidence="10">
    <location>
        <begin position="577"/>
        <end position="588"/>
    </location>
</feature>
<feature type="domain" description="Helicase C-terminal" evidence="12">
    <location>
        <begin position="1146"/>
        <end position="1329"/>
    </location>
</feature>
<feature type="compositionally biased region" description="Low complexity" evidence="10">
    <location>
        <begin position="390"/>
        <end position="407"/>
    </location>
</feature>
<dbReference type="PANTHER" id="PTHR45626">
    <property type="entry name" value="TRANSCRIPTION TERMINATION FACTOR 2-RELATED"/>
    <property type="match status" value="1"/>
</dbReference>
<evidence type="ECO:0000259" key="12">
    <source>
        <dbReference type="PROSITE" id="PS51194"/>
    </source>
</evidence>
<evidence type="ECO:0000256" key="2">
    <source>
        <dbReference type="ARBA" id="ARBA00007025"/>
    </source>
</evidence>
<dbReference type="PROSITE" id="PS51194">
    <property type="entry name" value="HELICASE_CTER"/>
    <property type="match status" value="1"/>
</dbReference>
<dbReference type="Pfam" id="PF00097">
    <property type="entry name" value="zf-C3HC4"/>
    <property type="match status" value="1"/>
</dbReference>
<evidence type="ECO:0000256" key="6">
    <source>
        <dbReference type="ARBA" id="ARBA00022801"/>
    </source>
</evidence>
<feature type="compositionally biased region" description="Basic residues" evidence="10">
    <location>
        <begin position="652"/>
        <end position="665"/>
    </location>
</feature>
<dbReference type="Pfam" id="PF10256">
    <property type="entry name" value="Erf4"/>
    <property type="match status" value="1"/>
</dbReference>